<dbReference type="FunFam" id="1.10.238.220:FF:000001">
    <property type="entry name" value="Serine/threonine-protein phosphatase 2A regulatory subunit B'' subunit alpha"/>
    <property type="match status" value="1"/>
</dbReference>
<dbReference type="STRING" id="35525.A0A162CIM7"/>
<feature type="compositionally biased region" description="Low complexity" evidence="3">
    <location>
        <begin position="818"/>
        <end position="827"/>
    </location>
</feature>
<dbReference type="GO" id="GO:0005509">
    <property type="term" value="F:calcium ion binding"/>
    <property type="evidence" value="ECO:0007669"/>
    <property type="project" value="InterPro"/>
</dbReference>
<evidence type="ECO:0000256" key="1">
    <source>
        <dbReference type="ARBA" id="ARBA00022723"/>
    </source>
</evidence>
<dbReference type="Pfam" id="PF17958">
    <property type="entry name" value="EF-hand_13"/>
    <property type="match status" value="1"/>
</dbReference>
<feature type="region of interest" description="Disordered" evidence="3">
    <location>
        <begin position="524"/>
        <end position="543"/>
    </location>
</feature>
<dbReference type="Pfam" id="PF21161">
    <property type="entry name" value="P2R3B_EF-hand"/>
    <property type="match status" value="1"/>
</dbReference>
<dbReference type="Gene3D" id="1.10.238.10">
    <property type="entry name" value="EF-hand"/>
    <property type="match status" value="1"/>
</dbReference>
<feature type="region of interest" description="Disordered" evidence="3">
    <location>
        <begin position="676"/>
        <end position="750"/>
    </location>
</feature>
<dbReference type="Proteomes" id="UP000076858">
    <property type="component" value="Unassembled WGS sequence"/>
</dbReference>
<dbReference type="PANTHER" id="PTHR14095:SF0">
    <property type="entry name" value="MIP22305P"/>
    <property type="match status" value="1"/>
</dbReference>
<feature type="compositionally biased region" description="Low complexity" evidence="3">
    <location>
        <begin position="690"/>
        <end position="704"/>
    </location>
</feature>
<feature type="region of interest" description="Disordered" evidence="3">
    <location>
        <begin position="267"/>
        <end position="307"/>
    </location>
</feature>
<feature type="compositionally biased region" description="Polar residues" evidence="3">
    <location>
        <begin position="559"/>
        <end position="568"/>
    </location>
</feature>
<evidence type="ECO:0000313" key="5">
    <source>
        <dbReference type="EMBL" id="KZS16282.1"/>
    </source>
</evidence>
<dbReference type="PROSITE" id="PS50222">
    <property type="entry name" value="EF_HAND_2"/>
    <property type="match status" value="1"/>
</dbReference>
<feature type="region of interest" description="Disordered" evidence="3">
    <location>
        <begin position="811"/>
        <end position="876"/>
    </location>
</feature>
<keyword evidence="2" id="KW-0106">Calcium</keyword>
<dbReference type="InterPro" id="IPR011992">
    <property type="entry name" value="EF-hand-dom_pair"/>
</dbReference>
<dbReference type="InterPro" id="IPR041534">
    <property type="entry name" value="EF-hand_13"/>
</dbReference>
<evidence type="ECO:0000256" key="3">
    <source>
        <dbReference type="SAM" id="MobiDB-lite"/>
    </source>
</evidence>
<feature type="compositionally biased region" description="Polar residues" evidence="3">
    <location>
        <begin position="633"/>
        <end position="645"/>
    </location>
</feature>
<dbReference type="InterPro" id="IPR018247">
    <property type="entry name" value="EF_Hand_1_Ca_BS"/>
</dbReference>
<dbReference type="GO" id="GO:0019888">
    <property type="term" value="F:protein phosphatase regulator activity"/>
    <property type="evidence" value="ECO:0007669"/>
    <property type="project" value="TreeGrafter"/>
</dbReference>
<dbReference type="GO" id="GO:0000159">
    <property type="term" value="C:protein phosphatase type 2A complex"/>
    <property type="evidence" value="ECO:0007669"/>
    <property type="project" value="TreeGrafter"/>
</dbReference>
<dbReference type="Gene3D" id="1.10.238.230">
    <property type="match status" value="1"/>
</dbReference>
<keyword evidence="1" id="KW-0479">Metal-binding</keyword>
<gene>
    <name evidence="5" type="ORF">APZ42_017921</name>
</gene>
<dbReference type="EMBL" id="LRGB01000725">
    <property type="protein sequence ID" value="KZS16282.1"/>
    <property type="molecule type" value="Genomic_DNA"/>
</dbReference>
<sequence>MCRLFLENSTRKRSPVNPRECGELASPIIVTADVNEGRVVSTPPSAASRDDGVPCVRLASRLNTFVSCSVHVGASRHVHYPSLNACLIHQGRSRGFQCRTVHFGYAIPVIVHRHSTGTSGRHSCEIVLDSHATLEPATASYLLEQHPDLVAIGATLRNPKASASAQTADGPQAVIQAAKLAAFKSVEVRTHHRSGSQTPLIQSDVSSSNKMAVDPNELYDQLMRQNSAEQDIQAIAKQISDHAEAIYQTWKSKGLTPNELLHLHSTETESPGDVATTPAFRQMRTSSSMDRRSASERPKSGSSLSPVELLASPQLDATLEQLVNSFVHEDKARLAARARTVSPSPAGVQQATAASTIQTALKRFEMKGLNYESARAPSNRVTQSEPPADVTVRSSPSFQEAVQSSNRTSPGQAAEPTGTVKSRAQRFATRIELANASHVSPSWPVKRAVSPGPVQYHKVTVVAEVAAHNPVAAAPTPKSPSNTSEVDKEEEKLINALKTGRIIDEVAVPNSQTPSDHFHQSMIKKTRERHQRTAPTPRAGNAEEELESLVGRLKITEPASRTSASRENSPGPITLGVRDGSPARSTSPRSVKLSETVPVAGVSTVDYAKVRYQAAQANPLTQQRLEDSRTIGKAQNSPQPNVVSETRSRFEGSTRPAVNTCAVPWRSGVQINEWSPVRPPASVDPADEFQASAQQSQLAGSSGLNLEALRRMKTRKMRKSPEPQPAGGGSNTTSPTSSPLPHPELTVQQKQHLRERNLQQHGAGGHHATSVGLPVQYTSTGIPIRPFLTRGSVAERVLIFEKCPTTIMTESATKSDKVTSAATAATAEKTKRAGSPAPQPWRHSNDVQTRVQGYAKDNNKENRSTSTSISSPRSTLRRQAKANNNLLLPRFYYPTGRPISKEQLDASLLRLAATFQQLPNCQASREHFGTIAKACGCPYYWKAILFIASGGEKLGHVTLETFTDFWGKIINNYHDEASRFVQLLTMINLNVTVSRTDNNLNTSMNNCAGSGRFYLIPEDFVPLVQDVVDTHPGLTFLKEAAEFHSRYVHTVIARIYYNVNRSWSGHITLTELRHSNLLATIRLLEEEEDINQITDYFSYEHFYVIYCKFWELDKDHDLFIDKKDLARHNDHALSSKMIDRIFSGAVTRGVAHNNRMVKFGNTNTNMNNQPRMSYTEFVWFLISEEDKRHSTAIEYWFRCMDLDGDGFLSMYELEYFYEEQLQRMESLGIETLPFEDCLCQMLDMIHPAVPGKISLNDLKRCQMTPIFFDTFFNLEKYLDHEQRDPFASQRDPDSENGDEILKISDWDRYAAEEYELLVAEEGGPDHGEDMFMREEMATGEEDGNDHSSLPLSMERDVIMADSDVNDGHDDYSPLSVHSSLGLGNAGHRSLFSVTPCSIEYQY</sequence>
<dbReference type="Gene3D" id="1.10.238.220">
    <property type="match status" value="1"/>
</dbReference>
<dbReference type="FunFam" id="1.10.238.10:FF:000025">
    <property type="entry name" value="serine/threonine-protein phosphatase 2A regulatory subunit B'' subunit alpha"/>
    <property type="match status" value="1"/>
</dbReference>
<feature type="region of interest" description="Disordered" evidence="3">
    <location>
        <begin position="620"/>
        <end position="655"/>
    </location>
</feature>
<dbReference type="PROSITE" id="PS00018">
    <property type="entry name" value="EF_HAND_1"/>
    <property type="match status" value="1"/>
</dbReference>
<feature type="compositionally biased region" description="Low complexity" evidence="3">
    <location>
        <begin position="864"/>
        <end position="874"/>
    </location>
</feature>
<evidence type="ECO:0000259" key="4">
    <source>
        <dbReference type="PROSITE" id="PS50222"/>
    </source>
</evidence>
<dbReference type="InterPro" id="IPR002048">
    <property type="entry name" value="EF_hand_dom"/>
</dbReference>
<evidence type="ECO:0000313" key="6">
    <source>
        <dbReference type="Proteomes" id="UP000076858"/>
    </source>
</evidence>
<feature type="domain" description="EF-hand" evidence="4">
    <location>
        <begin position="1188"/>
        <end position="1223"/>
    </location>
</feature>
<feature type="compositionally biased region" description="Low complexity" evidence="3">
    <location>
        <begin position="731"/>
        <end position="746"/>
    </location>
</feature>
<name>A0A162CIM7_9CRUS</name>
<dbReference type="InterPro" id="IPR048855">
    <property type="entry name" value="P2R3A_B_D_EF-hand"/>
</dbReference>
<protein>
    <submittedName>
        <fullName evidence="5">Serine/threonine-protein phosphatase 2A regulatory subunit B'' subunit beta</fullName>
    </submittedName>
</protein>
<dbReference type="PANTHER" id="PTHR14095">
    <property type="entry name" value="PHOSPHATASE 2A REGULATORY SUBUNIT-RELATED"/>
    <property type="match status" value="1"/>
</dbReference>
<keyword evidence="6" id="KW-1185">Reference proteome</keyword>
<dbReference type="FunFam" id="1.10.238.230:FF:000001">
    <property type="entry name" value="Serine/threonine-protein phosphatase 2A regulatory subunit B'' subunit beta"/>
    <property type="match status" value="1"/>
</dbReference>
<feature type="region of interest" description="Disordered" evidence="3">
    <location>
        <begin position="374"/>
        <end position="422"/>
    </location>
</feature>
<comment type="caution">
    <text evidence="5">The sequence shown here is derived from an EMBL/GenBank/DDBJ whole genome shotgun (WGS) entry which is preliminary data.</text>
</comment>
<feature type="region of interest" description="Disordered" evidence="3">
    <location>
        <begin position="556"/>
        <end position="593"/>
    </location>
</feature>
<feature type="compositionally biased region" description="Polar residues" evidence="3">
    <location>
        <begin position="392"/>
        <end position="411"/>
    </location>
</feature>
<evidence type="ECO:0000256" key="2">
    <source>
        <dbReference type="ARBA" id="ARBA00022837"/>
    </source>
</evidence>
<organism evidence="5 6">
    <name type="scientific">Daphnia magna</name>
    <dbReference type="NCBI Taxonomy" id="35525"/>
    <lineage>
        <taxon>Eukaryota</taxon>
        <taxon>Metazoa</taxon>
        <taxon>Ecdysozoa</taxon>
        <taxon>Arthropoda</taxon>
        <taxon>Crustacea</taxon>
        <taxon>Branchiopoda</taxon>
        <taxon>Diplostraca</taxon>
        <taxon>Cladocera</taxon>
        <taxon>Anomopoda</taxon>
        <taxon>Daphniidae</taxon>
        <taxon>Daphnia</taxon>
    </lineage>
</organism>
<reference evidence="5 6" key="1">
    <citation type="submission" date="2016-03" db="EMBL/GenBank/DDBJ databases">
        <title>EvidentialGene: Evidence-directed Construction of Genes on Genomes.</title>
        <authorList>
            <person name="Gilbert D.G."/>
            <person name="Choi J.-H."/>
            <person name="Mockaitis K."/>
            <person name="Colbourne J."/>
            <person name="Pfrender M."/>
        </authorList>
    </citation>
    <scope>NUCLEOTIDE SEQUENCE [LARGE SCALE GENOMIC DNA]</scope>
    <source>
        <strain evidence="5 6">Xinb3</strain>
        <tissue evidence="5">Complete organism</tissue>
    </source>
</reference>
<proteinExistence type="predicted"/>
<feature type="compositionally biased region" description="Basic and acidic residues" evidence="3">
    <location>
        <begin position="289"/>
        <end position="299"/>
    </location>
</feature>
<dbReference type="OrthoDB" id="5586at2759"/>
<dbReference type="SUPFAM" id="SSF47473">
    <property type="entry name" value="EF-hand"/>
    <property type="match status" value="2"/>
</dbReference>
<accession>A0A162CIM7</accession>